<dbReference type="InterPro" id="IPR003919">
    <property type="entry name" value="Cell_synth_A"/>
</dbReference>
<evidence type="ECO:0000256" key="2">
    <source>
        <dbReference type="ARBA" id="ARBA00005186"/>
    </source>
</evidence>
<dbReference type="InterPro" id="IPR050321">
    <property type="entry name" value="Glycosyltr_2/OpgH_subfam"/>
</dbReference>
<feature type="transmembrane region" description="Helical" evidence="11">
    <location>
        <begin position="485"/>
        <end position="508"/>
    </location>
</feature>
<sequence length="674" mass="75376">MDVISVLAPVIFVIGLLLTLFGLRQSRWVPRIRDENRKLRPWIFGLLAVLLARYLIWRLTQTLPPFEWSFVGLWPYLFLLFELASVAMTLITYVTLSRHTNRTPEVERGLPLLKARPAYKVALLIPTYNEPLVVLERTILGALVQDYPDVQVWVLDDGKRDWLRDYCAAAGVSYATRVGNAGAKAGNMNAGLASIRATGFEPDFLGVLDADFVATPGFIRRCLALHLLNDNAGIVQTPQHFFNPDPIQMNLALSGMAPDEQRFFFDELLPGRDGWGTAFCCGTSSVIRTAAVDAIGGFPMDSVTEDMLMSMRMREAGYETLYLNEPLTTGLAPEGLGEYIVQRHRWCLGLMQIIRDHYNPLSRRHRLRLMDRVHLLDTFMYWALSFPTRYLFMAAPVFYWLTGLLVIQADMPSMMVYLLPWLVLHMTAMTWITRGSLQPVLNDVTQLLIAPAAIHATFTGLLSNKKHKFAVTPKGLTGTEITIDWRALTPVLIFLALNLLGLVLALMPQVQPELDSAPRLVNLFWIVVNVLVLSMTAAACVELPRQRTQERFDSGDQRAHLVLGSSSLPVAVRDLSLGGCSLALDIALPDSGSSTAPVTLRFAAHESYRVLRVRAGVVDGRSVLGCRFVDLDLDQQQNLVRRIYGAGDGRLRHDNDTLGLLGTMFRRLFKPSAD</sequence>
<dbReference type="PANTHER" id="PTHR43867:SF2">
    <property type="entry name" value="CELLULOSE SYNTHASE CATALYTIC SUBUNIT A [UDP-FORMING]"/>
    <property type="match status" value="1"/>
</dbReference>
<dbReference type="InterPro" id="IPR009875">
    <property type="entry name" value="PilZ_domain"/>
</dbReference>
<dbReference type="CDD" id="cd06421">
    <property type="entry name" value="CESA_CelA_like"/>
    <property type="match status" value="1"/>
</dbReference>
<keyword evidence="6" id="KW-0328">Glycosyltransferase</keyword>
<comment type="pathway">
    <text evidence="2">Glycan metabolism; bacterial cellulose biosynthesis.</text>
</comment>
<dbReference type="Pfam" id="PF07238">
    <property type="entry name" value="PilZ"/>
    <property type="match status" value="1"/>
</dbReference>
<evidence type="ECO:0000259" key="12">
    <source>
        <dbReference type="Pfam" id="PF07238"/>
    </source>
</evidence>
<evidence type="ECO:0000256" key="5">
    <source>
        <dbReference type="ARBA" id="ARBA00022519"/>
    </source>
</evidence>
<dbReference type="Gene3D" id="2.40.10.220">
    <property type="entry name" value="predicted glycosyltransferase like domains"/>
    <property type="match status" value="1"/>
</dbReference>
<dbReference type="SUPFAM" id="SSF53448">
    <property type="entry name" value="Nucleotide-diphospho-sugar transferases"/>
    <property type="match status" value="1"/>
</dbReference>
<dbReference type="GO" id="GO:0035438">
    <property type="term" value="F:cyclic-di-GMP binding"/>
    <property type="evidence" value="ECO:0007669"/>
    <property type="project" value="InterPro"/>
</dbReference>
<protein>
    <submittedName>
        <fullName evidence="13">Cellulose synthase (UDP-forming)</fullName>
    </submittedName>
</protein>
<evidence type="ECO:0000313" key="13">
    <source>
        <dbReference type="EMBL" id="SHG97394.1"/>
    </source>
</evidence>
<evidence type="ECO:0000256" key="6">
    <source>
        <dbReference type="ARBA" id="ARBA00022676"/>
    </source>
</evidence>
<proteinExistence type="inferred from homology"/>
<feature type="transmembrane region" description="Helical" evidence="11">
    <location>
        <begin position="520"/>
        <end position="541"/>
    </location>
</feature>
<keyword evidence="5" id="KW-0997">Cell inner membrane</keyword>
<dbReference type="Proteomes" id="UP000199758">
    <property type="component" value="Unassembled WGS sequence"/>
</dbReference>
<evidence type="ECO:0000256" key="7">
    <source>
        <dbReference type="ARBA" id="ARBA00022679"/>
    </source>
</evidence>
<keyword evidence="8 11" id="KW-0812">Transmembrane</keyword>
<evidence type="ECO:0000256" key="10">
    <source>
        <dbReference type="ARBA" id="ARBA00023136"/>
    </source>
</evidence>
<comment type="similarity">
    <text evidence="3">Belongs to the glycosyltransferase 2 family.</text>
</comment>
<dbReference type="PANTHER" id="PTHR43867">
    <property type="entry name" value="CELLULOSE SYNTHASE CATALYTIC SUBUNIT A [UDP-FORMING]"/>
    <property type="match status" value="1"/>
</dbReference>
<name>A0A1M5P6F1_9GAMM</name>
<dbReference type="AlphaFoldDB" id="A0A1M5P6F1"/>
<evidence type="ECO:0000256" key="4">
    <source>
        <dbReference type="ARBA" id="ARBA00022475"/>
    </source>
</evidence>
<keyword evidence="4" id="KW-1003">Cell membrane</keyword>
<dbReference type="GO" id="GO:0016759">
    <property type="term" value="F:cellulose synthase activity"/>
    <property type="evidence" value="ECO:0007669"/>
    <property type="project" value="InterPro"/>
</dbReference>
<dbReference type="EMBL" id="FQWZ01000004">
    <property type="protein sequence ID" value="SHG97394.1"/>
    <property type="molecule type" value="Genomic_DNA"/>
</dbReference>
<dbReference type="InterPro" id="IPR029044">
    <property type="entry name" value="Nucleotide-diphossugar_trans"/>
</dbReference>
<evidence type="ECO:0000256" key="9">
    <source>
        <dbReference type="ARBA" id="ARBA00022989"/>
    </source>
</evidence>
<keyword evidence="14" id="KW-1185">Reference proteome</keyword>
<dbReference type="OrthoDB" id="9806824at2"/>
<dbReference type="STRING" id="490188.SAMN04488068_2052"/>
<feature type="transmembrane region" description="Helical" evidence="11">
    <location>
        <begin position="39"/>
        <end position="56"/>
    </location>
</feature>
<evidence type="ECO:0000256" key="3">
    <source>
        <dbReference type="ARBA" id="ARBA00006739"/>
    </source>
</evidence>
<keyword evidence="10 11" id="KW-0472">Membrane</keyword>
<organism evidence="13 14">
    <name type="scientific">Hydrocarboniphaga daqingensis</name>
    <dbReference type="NCBI Taxonomy" id="490188"/>
    <lineage>
        <taxon>Bacteria</taxon>
        <taxon>Pseudomonadati</taxon>
        <taxon>Pseudomonadota</taxon>
        <taxon>Gammaproteobacteria</taxon>
        <taxon>Nevskiales</taxon>
        <taxon>Nevskiaceae</taxon>
        <taxon>Hydrocarboniphaga</taxon>
    </lineage>
</organism>
<reference evidence="13 14" key="1">
    <citation type="submission" date="2016-11" db="EMBL/GenBank/DDBJ databases">
        <authorList>
            <person name="Jaros S."/>
            <person name="Januszkiewicz K."/>
            <person name="Wedrychowicz H."/>
        </authorList>
    </citation>
    <scope>NUCLEOTIDE SEQUENCE [LARGE SCALE GENOMIC DNA]</scope>
    <source>
        <strain evidence="13 14">CGMCC 1.7049</strain>
    </source>
</reference>
<dbReference type="Pfam" id="PF13641">
    <property type="entry name" value="Glyco_tranf_2_3"/>
    <property type="match status" value="1"/>
</dbReference>
<evidence type="ECO:0000256" key="1">
    <source>
        <dbReference type="ARBA" id="ARBA00004127"/>
    </source>
</evidence>
<dbReference type="SUPFAM" id="SSF141371">
    <property type="entry name" value="PilZ domain-like"/>
    <property type="match status" value="1"/>
</dbReference>
<gene>
    <name evidence="13" type="ORF">SAMN04488068_2052</name>
</gene>
<keyword evidence="9 11" id="KW-1133">Transmembrane helix</keyword>
<keyword evidence="7" id="KW-0808">Transferase</keyword>
<dbReference type="GO" id="GO:0006011">
    <property type="term" value="P:UDP-alpha-D-glucose metabolic process"/>
    <property type="evidence" value="ECO:0007669"/>
    <property type="project" value="InterPro"/>
</dbReference>
<comment type="subcellular location">
    <subcellularLocation>
        <location evidence="1">Endomembrane system</location>
        <topology evidence="1">Multi-pass membrane protein</topology>
    </subcellularLocation>
</comment>
<dbReference type="RefSeq" id="WP_072897147.1">
    <property type="nucleotide sequence ID" value="NZ_FQWZ01000004.1"/>
</dbReference>
<evidence type="ECO:0000256" key="8">
    <source>
        <dbReference type="ARBA" id="ARBA00022692"/>
    </source>
</evidence>
<feature type="transmembrane region" description="Helical" evidence="11">
    <location>
        <begin position="390"/>
        <end position="407"/>
    </location>
</feature>
<dbReference type="PRINTS" id="PR01439">
    <property type="entry name" value="CELLSNTHASEA"/>
</dbReference>
<feature type="transmembrane region" description="Helical" evidence="11">
    <location>
        <begin position="76"/>
        <end position="96"/>
    </location>
</feature>
<accession>A0A1M5P6F1</accession>
<dbReference type="GO" id="GO:0012505">
    <property type="term" value="C:endomembrane system"/>
    <property type="evidence" value="ECO:0007669"/>
    <property type="project" value="UniProtKB-SubCell"/>
</dbReference>
<dbReference type="GO" id="GO:0005886">
    <property type="term" value="C:plasma membrane"/>
    <property type="evidence" value="ECO:0007669"/>
    <property type="project" value="UniProtKB-SubCell"/>
</dbReference>
<feature type="transmembrane region" description="Helical" evidence="11">
    <location>
        <begin position="6"/>
        <end position="23"/>
    </location>
</feature>
<feature type="domain" description="PilZ" evidence="12">
    <location>
        <begin position="558"/>
        <end position="644"/>
    </location>
</feature>
<dbReference type="Gene3D" id="3.90.550.10">
    <property type="entry name" value="Spore Coat Polysaccharide Biosynthesis Protein SpsA, Chain A"/>
    <property type="match status" value="1"/>
</dbReference>
<evidence type="ECO:0000256" key="11">
    <source>
        <dbReference type="SAM" id="Phobius"/>
    </source>
</evidence>
<feature type="transmembrane region" description="Helical" evidence="11">
    <location>
        <begin position="444"/>
        <end position="464"/>
    </location>
</feature>
<evidence type="ECO:0000313" key="14">
    <source>
        <dbReference type="Proteomes" id="UP000199758"/>
    </source>
</evidence>